<keyword evidence="6" id="KW-0539">Nucleus</keyword>
<reference evidence="11" key="1">
    <citation type="journal article" date="2013" name="Genome Biol.">
        <title>Draft genome of the mountain pine beetle, Dendroctonus ponderosae Hopkins, a major forest pest.</title>
        <authorList>
            <person name="Keeling C.I."/>
            <person name="Yuen M.M."/>
            <person name="Liao N.Y."/>
            <person name="Docking T.R."/>
            <person name="Chan S.K."/>
            <person name="Taylor G.A."/>
            <person name="Palmquist D.L."/>
            <person name="Jackman S.D."/>
            <person name="Nguyen A."/>
            <person name="Li M."/>
            <person name="Henderson H."/>
            <person name="Janes J.K."/>
            <person name="Zhao Y."/>
            <person name="Pandoh P."/>
            <person name="Moore R."/>
            <person name="Sperling F.A."/>
            <person name="Huber D.P."/>
            <person name="Birol I."/>
            <person name="Jones S.J."/>
            <person name="Bohlmann J."/>
        </authorList>
    </citation>
    <scope>NUCLEOTIDE SEQUENCE</scope>
</reference>
<name>A0AAR5Q0I6_DENPD</name>
<feature type="domain" description="C2H2-type" evidence="9">
    <location>
        <begin position="290"/>
        <end position="319"/>
    </location>
</feature>
<evidence type="ECO:0000256" key="2">
    <source>
        <dbReference type="ARBA" id="ARBA00022723"/>
    </source>
</evidence>
<proteinExistence type="predicted"/>
<dbReference type="GO" id="GO:0008270">
    <property type="term" value="F:zinc ion binding"/>
    <property type="evidence" value="ECO:0007669"/>
    <property type="project" value="UniProtKB-KW"/>
</dbReference>
<keyword evidence="2" id="KW-0479">Metal-binding</keyword>
<evidence type="ECO:0000256" key="8">
    <source>
        <dbReference type="SAM" id="MobiDB-lite"/>
    </source>
</evidence>
<dbReference type="PROSITE" id="PS00028">
    <property type="entry name" value="ZINC_FINGER_C2H2_1"/>
    <property type="match status" value="7"/>
</dbReference>
<dbReference type="GO" id="GO:0000981">
    <property type="term" value="F:DNA-binding transcription factor activity, RNA polymerase II-specific"/>
    <property type="evidence" value="ECO:0007669"/>
    <property type="project" value="TreeGrafter"/>
</dbReference>
<keyword evidence="4 7" id="KW-0863">Zinc-finger</keyword>
<dbReference type="AlphaFoldDB" id="A0AAR5Q0I6"/>
<dbReference type="GeneID" id="109542130"/>
<accession>A0AAR5Q0I6</accession>
<evidence type="ECO:0000256" key="7">
    <source>
        <dbReference type="PROSITE-ProRule" id="PRU00042"/>
    </source>
</evidence>
<protein>
    <recommendedName>
        <fullName evidence="9">C2H2-type domain-containing protein</fullName>
    </recommendedName>
</protein>
<dbReference type="Gene3D" id="3.30.160.60">
    <property type="entry name" value="Classic Zinc Finger"/>
    <property type="match status" value="7"/>
</dbReference>
<dbReference type="GO" id="GO:0005634">
    <property type="term" value="C:nucleus"/>
    <property type="evidence" value="ECO:0007669"/>
    <property type="project" value="UniProtKB-SubCell"/>
</dbReference>
<evidence type="ECO:0000256" key="5">
    <source>
        <dbReference type="ARBA" id="ARBA00022833"/>
    </source>
</evidence>
<keyword evidence="5" id="KW-0862">Zinc</keyword>
<evidence type="ECO:0000256" key="4">
    <source>
        <dbReference type="ARBA" id="ARBA00022771"/>
    </source>
</evidence>
<reference evidence="10" key="2">
    <citation type="submission" date="2024-08" db="UniProtKB">
        <authorList>
            <consortium name="EnsemblMetazoa"/>
        </authorList>
    </citation>
    <scope>IDENTIFICATION</scope>
</reference>
<dbReference type="EnsemblMetazoa" id="XM_019911201.1">
    <property type="protein sequence ID" value="XP_019766760.1"/>
    <property type="gene ID" value="LOC109542130"/>
</dbReference>
<feature type="domain" description="C2H2-type" evidence="9">
    <location>
        <begin position="172"/>
        <end position="199"/>
    </location>
</feature>
<feature type="region of interest" description="Disordered" evidence="8">
    <location>
        <begin position="1"/>
        <end position="36"/>
    </location>
</feature>
<dbReference type="PANTHER" id="PTHR24408">
    <property type="entry name" value="ZINC FINGER PROTEIN"/>
    <property type="match status" value="1"/>
</dbReference>
<keyword evidence="11" id="KW-1185">Reference proteome</keyword>
<dbReference type="Proteomes" id="UP000019118">
    <property type="component" value="Unassembled WGS sequence"/>
</dbReference>
<dbReference type="Pfam" id="PF00096">
    <property type="entry name" value="zf-C2H2"/>
    <property type="match status" value="6"/>
</dbReference>
<sequence length="331" mass="38763">MGFGDTLNQLPEGLKQGDGAPQKNDFDLIASPETSSKKRRVELKKHECPEIGCSAKFSRPYRLKNHILTHHGDAGKPYKCTFEDCSKTYSSQSHLKRHEIAAHLGEDVELTEVLCEEENCGLIFSNKYNLKKHIGRIHADLPFECHTCSEKFRRKSQLNVHKVEIHTEEAPYNCKDCPKTFVQFHQYQKHQRSHKNYKCDCDEIFSRWTEYLKHKKTSCSLPKTQYTCAICNKTFSLKQNLAEHCLHVHLPDSRSEVFKCSYIDCNRSYHYKKNLDFHIKKFHSQIVDYHKCTVEKCGKVLKSKKNLKQHLRLCHSDKPLTEKVRRKPRNN</sequence>
<feature type="domain" description="C2H2-type" evidence="9">
    <location>
        <begin position="258"/>
        <end position="284"/>
    </location>
</feature>
<dbReference type="SUPFAM" id="SSF57667">
    <property type="entry name" value="beta-beta-alpha zinc fingers"/>
    <property type="match status" value="3"/>
</dbReference>
<comment type="subcellular location">
    <subcellularLocation>
        <location evidence="1">Nucleus</location>
    </subcellularLocation>
</comment>
<feature type="domain" description="C2H2-type" evidence="9">
    <location>
        <begin position="143"/>
        <end position="171"/>
    </location>
</feature>
<dbReference type="PROSITE" id="PS50157">
    <property type="entry name" value="ZINC_FINGER_C2H2_2"/>
    <property type="match status" value="8"/>
</dbReference>
<dbReference type="KEGG" id="dpa:109542130"/>
<dbReference type="FunFam" id="3.30.160.60:FF:001102">
    <property type="entry name" value="Transcription factor IIIA"/>
    <property type="match status" value="1"/>
</dbReference>
<evidence type="ECO:0000313" key="10">
    <source>
        <dbReference type="EnsemblMetazoa" id="XP_019766760.1"/>
    </source>
</evidence>
<feature type="domain" description="C2H2-type" evidence="9">
    <location>
        <begin position="113"/>
        <end position="139"/>
    </location>
</feature>
<feature type="domain" description="C2H2-type" evidence="9">
    <location>
        <begin position="78"/>
        <end position="108"/>
    </location>
</feature>
<evidence type="ECO:0000259" key="9">
    <source>
        <dbReference type="PROSITE" id="PS50157"/>
    </source>
</evidence>
<organism evidence="10 11">
    <name type="scientific">Dendroctonus ponderosae</name>
    <name type="common">Mountain pine beetle</name>
    <dbReference type="NCBI Taxonomy" id="77166"/>
    <lineage>
        <taxon>Eukaryota</taxon>
        <taxon>Metazoa</taxon>
        <taxon>Ecdysozoa</taxon>
        <taxon>Arthropoda</taxon>
        <taxon>Hexapoda</taxon>
        <taxon>Insecta</taxon>
        <taxon>Pterygota</taxon>
        <taxon>Neoptera</taxon>
        <taxon>Endopterygota</taxon>
        <taxon>Coleoptera</taxon>
        <taxon>Polyphaga</taxon>
        <taxon>Cucujiformia</taxon>
        <taxon>Curculionidae</taxon>
        <taxon>Scolytinae</taxon>
        <taxon>Dendroctonus</taxon>
    </lineage>
</organism>
<dbReference type="SMART" id="SM00355">
    <property type="entry name" value="ZnF_C2H2"/>
    <property type="match status" value="8"/>
</dbReference>
<dbReference type="InterPro" id="IPR013087">
    <property type="entry name" value="Znf_C2H2_type"/>
</dbReference>
<dbReference type="InterPro" id="IPR036236">
    <property type="entry name" value="Znf_C2H2_sf"/>
</dbReference>
<feature type="domain" description="C2H2-type" evidence="9">
    <location>
        <begin position="46"/>
        <end position="75"/>
    </location>
</feature>
<keyword evidence="3" id="KW-0677">Repeat</keyword>
<dbReference type="GO" id="GO:0043565">
    <property type="term" value="F:sequence-specific DNA binding"/>
    <property type="evidence" value="ECO:0007669"/>
    <property type="project" value="TreeGrafter"/>
</dbReference>
<feature type="domain" description="C2H2-type" evidence="9">
    <location>
        <begin position="226"/>
        <end position="254"/>
    </location>
</feature>
<evidence type="ECO:0000256" key="1">
    <source>
        <dbReference type="ARBA" id="ARBA00004123"/>
    </source>
</evidence>
<dbReference type="PANTHER" id="PTHR24408:SF61">
    <property type="entry name" value="E3 SUMO-PROTEIN LIGASE ZNF451"/>
    <property type="match status" value="1"/>
</dbReference>
<evidence type="ECO:0000256" key="3">
    <source>
        <dbReference type="ARBA" id="ARBA00022737"/>
    </source>
</evidence>
<evidence type="ECO:0000256" key="6">
    <source>
        <dbReference type="ARBA" id="ARBA00023242"/>
    </source>
</evidence>
<evidence type="ECO:0000313" key="11">
    <source>
        <dbReference type="Proteomes" id="UP000019118"/>
    </source>
</evidence>